<proteinExistence type="predicted"/>
<dbReference type="AlphaFoldDB" id="A0A328FJ82"/>
<keyword evidence="4" id="KW-1185">Reference proteome</keyword>
<evidence type="ECO:0000313" key="4">
    <source>
        <dbReference type="Proteomes" id="UP000293902"/>
    </source>
</evidence>
<sequence length="138" mass="15373">MSEDSIDFQPITGKTEDGQIRHLFRVSVSLTDDIRLIFGGNEYLITNLSATGVAVNVSSCLEFDSGQIIDDVRLRIWDVNITGLCAKAIHCSVHDSGSFQFGFQWVDMNAENKNTLEKALGQLKVKALKVKDLFEEHP</sequence>
<evidence type="ECO:0000313" key="1">
    <source>
        <dbReference type="EMBL" id="QBH14021.1"/>
    </source>
</evidence>
<dbReference type="Gene3D" id="2.40.10.220">
    <property type="entry name" value="predicted glycosyltransferase like domains"/>
    <property type="match status" value="1"/>
</dbReference>
<evidence type="ECO:0000313" key="2">
    <source>
        <dbReference type="EMBL" id="RAM03562.1"/>
    </source>
</evidence>
<protein>
    <submittedName>
        <fullName evidence="1">PilZ domain-containing protein</fullName>
    </submittedName>
</protein>
<dbReference type="Proteomes" id="UP000293902">
    <property type="component" value="Chromosome"/>
</dbReference>
<dbReference type="RefSeq" id="WP_111953233.1">
    <property type="nucleotide sequence ID" value="NZ_CP036313.1"/>
</dbReference>
<name>A0A328FJ82_9BACT</name>
<reference evidence="1 4" key="2">
    <citation type="submission" date="2019-02" db="EMBL/GenBank/DDBJ databases">
        <title>Complete genome sequence of Desulfobacter hydrogenophilus AcRS1.</title>
        <authorList>
            <person name="Marietou A."/>
            <person name="Lund M.B."/>
            <person name="Marshall I.P.G."/>
            <person name="Schreiber L."/>
            <person name="Jorgensen B."/>
        </authorList>
    </citation>
    <scope>NUCLEOTIDE SEQUENCE [LARGE SCALE GENOMIC DNA]</scope>
    <source>
        <strain evidence="1 4">AcRS1</strain>
    </source>
</reference>
<dbReference type="Proteomes" id="UP000248798">
    <property type="component" value="Unassembled WGS sequence"/>
</dbReference>
<dbReference type="OrthoDB" id="9890875at2"/>
<dbReference type="EMBL" id="QLNI01000003">
    <property type="protein sequence ID" value="RAM03562.1"/>
    <property type="molecule type" value="Genomic_DNA"/>
</dbReference>
<reference evidence="2 3" key="1">
    <citation type="submission" date="2018-06" db="EMBL/GenBank/DDBJ databases">
        <title>Complete Genome Sequence of Desulfobacter hydrogenophilus (DSM3380).</title>
        <authorList>
            <person name="Marietou A."/>
            <person name="Schreiber L."/>
            <person name="Marshall I."/>
            <person name="Jorgensen B."/>
        </authorList>
    </citation>
    <scope>NUCLEOTIDE SEQUENCE [LARGE SCALE GENOMIC DNA]</scope>
    <source>
        <strain evidence="2 3">DSM 3380</strain>
    </source>
</reference>
<organism evidence="2 3">
    <name type="scientific">Desulfobacter hydrogenophilus</name>
    <dbReference type="NCBI Taxonomy" id="2291"/>
    <lineage>
        <taxon>Bacteria</taxon>
        <taxon>Pseudomonadati</taxon>
        <taxon>Thermodesulfobacteriota</taxon>
        <taxon>Desulfobacteria</taxon>
        <taxon>Desulfobacterales</taxon>
        <taxon>Desulfobacteraceae</taxon>
        <taxon>Desulfobacter</taxon>
    </lineage>
</organism>
<accession>A0A328FJ82</accession>
<evidence type="ECO:0000313" key="3">
    <source>
        <dbReference type="Proteomes" id="UP000248798"/>
    </source>
</evidence>
<gene>
    <name evidence="2" type="ORF">DO021_02065</name>
    <name evidence="1" type="ORF">EYB58_14475</name>
</gene>
<dbReference type="EMBL" id="CP036313">
    <property type="protein sequence ID" value="QBH14021.1"/>
    <property type="molecule type" value="Genomic_DNA"/>
</dbReference>